<evidence type="ECO:0000256" key="1">
    <source>
        <dbReference type="SAM" id="MobiDB-lite"/>
    </source>
</evidence>
<dbReference type="Proteomes" id="UP000026962">
    <property type="component" value="Chromosome 2"/>
</dbReference>
<keyword evidence="2" id="KW-0812">Transmembrane</keyword>
<name>A0A0E0JVQ3_ORYPU</name>
<organism evidence="3">
    <name type="scientific">Oryza punctata</name>
    <name type="common">Red rice</name>
    <dbReference type="NCBI Taxonomy" id="4537"/>
    <lineage>
        <taxon>Eukaryota</taxon>
        <taxon>Viridiplantae</taxon>
        <taxon>Streptophyta</taxon>
        <taxon>Embryophyta</taxon>
        <taxon>Tracheophyta</taxon>
        <taxon>Spermatophyta</taxon>
        <taxon>Magnoliopsida</taxon>
        <taxon>Liliopsida</taxon>
        <taxon>Poales</taxon>
        <taxon>Poaceae</taxon>
        <taxon>BOP clade</taxon>
        <taxon>Oryzoideae</taxon>
        <taxon>Oryzeae</taxon>
        <taxon>Oryzinae</taxon>
        <taxon>Oryza</taxon>
    </lineage>
</organism>
<feature type="transmembrane region" description="Helical" evidence="2">
    <location>
        <begin position="73"/>
        <end position="98"/>
    </location>
</feature>
<dbReference type="EnsemblPlants" id="OPUNC02G03490.1">
    <property type="protein sequence ID" value="OPUNC02G03490.1"/>
    <property type="gene ID" value="OPUNC02G03490"/>
</dbReference>
<keyword evidence="4" id="KW-1185">Reference proteome</keyword>
<dbReference type="STRING" id="4537.A0A0E0JVQ3"/>
<keyword evidence="2" id="KW-1133">Transmembrane helix</keyword>
<proteinExistence type="predicted"/>
<evidence type="ECO:0000256" key="2">
    <source>
        <dbReference type="SAM" id="Phobius"/>
    </source>
</evidence>
<dbReference type="HOGENOM" id="CLU_1565382_0_0_1"/>
<evidence type="ECO:0000313" key="3">
    <source>
        <dbReference type="EnsemblPlants" id="OPUNC02G03490.1"/>
    </source>
</evidence>
<evidence type="ECO:0000313" key="4">
    <source>
        <dbReference type="Proteomes" id="UP000026962"/>
    </source>
</evidence>
<accession>A0A0E0JVQ3</accession>
<reference evidence="3" key="1">
    <citation type="submission" date="2015-04" db="UniProtKB">
        <authorList>
            <consortium name="EnsemblPlants"/>
        </authorList>
    </citation>
    <scope>IDENTIFICATION</scope>
</reference>
<dbReference type="Gramene" id="OPUNC02G03490.1">
    <property type="protein sequence ID" value="OPUNC02G03490.1"/>
    <property type="gene ID" value="OPUNC02G03490"/>
</dbReference>
<dbReference type="AlphaFoldDB" id="A0A0E0JVQ3"/>
<feature type="region of interest" description="Disordered" evidence="1">
    <location>
        <begin position="148"/>
        <end position="171"/>
    </location>
</feature>
<reference evidence="3" key="2">
    <citation type="submission" date="2018-05" db="EMBL/GenBank/DDBJ databases">
        <title>OpunRS2 (Oryza punctata Reference Sequence Version 2).</title>
        <authorList>
            <person name="Zhang J."/>
            <person name="Kudrna D."/>
            <person name="Lee S."/>
            <person name="Talag J."/>
            <person name="Welchert J."/>
            <person name="Wing R.A."/>
        </authorList>
    </citation>
    <scope>NUCLEOTIDE SEQUENCE [LARGE SCALE GENOMIC DNA]</scope>
</reference>
<protein>
    <submittedName>
        <fullName evidence="3">Uncharacterized protein</fullName>
    </submittedName>
</protein>
<sequence>MTPFDTFPDSSFRGNPKICKPIVAHRCNSIEEALTSPNSRKQYIDKDVFEIAFCVSFGVGVIFKKQYIDKAVFATAFGVSFGVGVVYDQIVVSIFFWLNHQSKSAHRIDDMNMGHRAEQAINSCDVLIAMTSSILTTERPTQWLQSLQPQQDEYPQGKPDWPARDLSTRFS</sequence>
<keyword evidence="2" id="KW-0472">Membrane</keyword>
<feature type="compositionally biased region" description="Basic and acidic residues" evidence="1">
    <location>
        <begin position="161"/>
        <end position="171"/>
    </location>
</feature>